<dbReference type="CDD" id="cd00130">
    <property type="entry name" value="PAS"/>
    <property type="match status" value="5"/>
</dbReference>
<feature type="domain" description="PAC" evidence="9">
    <location>
        <begin position="1535"/>
        <end position="1587"/>
    </location>
</feature>
<evidence type="ECO:0000256" key="4">
    <source>
        <dbReference type="ARBA" id="ARBA00022679"/>
    </source>
</evidence>
<dbReference type="Pfam" id="PF01590">
    <property type="entry name" value="GAF"/>
    <property type="match status" value="1"/>
</dbReference>
<feature type="transmembrane region" description="Helical" evidence="7">
    <location>
        <begin position="156"/>
        <end position="174"/>
    </location>
</feature>
<feature type="domain" description="PAC" evidence="9">
    <location>
        <begin position="1082"/>
        <end position="1134"/>
    </location>
</feature>
<feature type="domain" description="PAC" evidence="9">
    <location>
        <begin position="955"/>
        <end position="1006"/>
    </location>
</feature>
<dbReference type="EC" id="2.7.13.3" evidence="2"/>
<dbReference type="InterPro" id="IPR001610">
    <property type="entry name" value="PAC"/>
</dbReference>
<dbReference type="Pfam" id="PF06580">
    <property type="entry name" value="His_kinase"/>
    <property type="match status" value="1"/>
</dbReference>
<evidence type="ECO:0000259" key="8">
    <source>
        <dbReference type="PROSITE" id="PS50112"/>
    </source>
</evidence>
<evidence type="ECO:0000256" key="5">
    <source>
        <dbReference type="ARBA" id="ARBA00022777"/>
    </source>
</evidence>
<feature type="transmembrane region" description="Helical" evidence="7">
    <location>
        <begin position="181"/>
        <end position="198"/>
    </location>
</feature>
<dbReference type="InterPro" id="IPR029016">
    <property type="entry name" value="GAF-like_dom_sf"/>
</dbReference>
<dbReference type="RefSeq" id="WP_255035998.1">
    <property type="nucleotide sequence ID" value="NZ_RJUF01000007.1"/>
</dbReference>
<dbReference type="InterPro" id="IPR010559">
    <property type="entry name" value="Sig_transdc_His_kin_internal"/>
</dbReference>
<dbReference type="InterPro" id="IPR013655">
    <property type="entry name" value="PAS_fold_3"/>
</dbReference>
<evidence type="ECO:0000259" key="9">
    <source>
        <dbReference type="PROSITE" id="PS50113"/>
    </source>
</evidence>
<keyword evidence="4" id="KW-0808">Transferase</keyword>
<dbReference type="PANTHER" id="PTHR43304:SF1">
    <property type="entry name" value="PAC DOMAIN-CONTAINING PROTEIN"/>
    <property type="match status" value="1"/>
</dbReference>
<dbReference type="InterPro" id="IPR000700">
    <property type="entry name" value="PAS-assoc_C"/>
</dbReference>
<reference evidence="10 11" key="1">
    <citation type="submission" date="2018-11" db="EMBL/GenBank/DDBJ databases">
        <title>Novel bacteria species description.</title>
        <authorList>
            <person name="Han J.-H."/>
        </authorList>
    </citation>
    <scope>NUCLEOTIDE SEQUENCE [LARGE SCALE GENOMIC DNA]</scope>
    <source>
        <strain evidence="10 11">KCTC23259</strain>
    </source>
</reference>
<dbReference type="Gene3D" id="3.30.450.40">
    <property type="match status" value="2"/>
</dbReference>
<keyword evidence="7" id="KW-0472">Membrane</keyword>
<keyword evidence="7" id="KW-0812">Transmembrane</keyword>
<dbReference type="SMART" id="SM00091">
    <property type="entry name" value="PAS"/>
    <property type="match status" value="10"/>
</dbReference>
<evidence type="ECO:0000256" key="6">
    <source>
        <dbReference type="SAM" id="Coils"/>
    </source>
</evidence>
<dbReference type="InterPro" id="IPR052162">
    <property type="entry name" value="Sensor_kinase/Photoreceptor"/>
</dbReference>
<name>A0AAE3H1E4_9BACT</name>
<evidence type="ECO:0000256" key="2">
    <source>
        <dbReference type="ARBA" id="ARBA00012438"/>
    </source>
</evidence>
<evidence type="ECO:0000256" key="7">
    <source>
        <dbReference type="SAM" id="Phobius"/>
    </source>
</evidence>
<dbReference type="SMART" id="SM00065">
    <property type="entry name" value="GAF"/>
    <property type="match status" value="2"/>
</dbReference>
<feature type="domain" description="PAC" evidence="9">
    <location>
        <begin position="1654"/>
        <end position="1706"/>
    </location>
</feature>
<dbReference type="Gene3D" id="3.30.565.10">
    <property type="entry name" value="Histidine kinase-like ATPase, C-terminal domain"/>
    <property type="match status" value="1"/>
</dbReference>
<dbReference type="SUPFAM" id="SSF55874">
    <property type="entry name" value="ATPase domain of HSP90 chaperone/DNA topoisomerase II/histidine kinase"/>
    <property type="match status" value="1"/>
</dbReference>
<evidence type="ECO:0000256" key="3">
    <source>
        <dbReference type="ARBA" id="ARBA00022553"/>
    </source>
</evidence>
<dbReference type="Pfam" id="PF13426">
    <property type="entry name" value="PAS_9"/>
    <property type="match status" value="3"/>
</dbReference>
<gene>
    <name evidence="10" type="ORF">EGI31_04685</name>
</gene>
<keyword evidence="3" id="KW-0597">Phosphoprotein</keyword>
<dbReference type="Pfam" id="PF08448">
    <property type="entry name" value="PAS_4"/>
    <property type="match status" value="1"/>
</dbReference>
<dbReference type="InterPro" id="IPR000014">
    <property type="entry name" value="PAS"/>
</dbReference>
<keyword evidence="6" id="KW-0175">Coiled coil</keyword>
<feature type="domain" description="PAS" evidence="8">
    <location>
        <begin position="1707"/>
        <end position="1773"/>
    </location>
</feature>
<feature type="coiled-coil region" evidence="6">
    <location>
        <begin position="2044"/>
        <end position="2108"/>
    </location>
</feature>
<keyword evidence="5" id="KW-0418">Kinase</keyword>
<dbReference type="SMART" id="SM00086">
    <property type="entry name" value="PAC"/>
    <property type="match status" value="12"/>
</dbReference>
<feature type="domain" description="PAS" evidence="8">
    <location>
        <begin position="1007"/>
        <end position="1072"/>
    </location>
</feature>
<dbReference type="Gene3D" id="3.30.450.20">
    <property type="entry name" value="PAS domain"/>
    <property type="match status" value="11"/>
</dbReference>
<dbReference type="EMBL" id="RJUF01000007">
    <property type="protein sequence ID" value="MCP9762241.1"/>
    <property type="molecule type" value="Genomic_DNA"/>
</dbReference>
<dbReference type="InterPro" id="IPR003018">
    <property type="entry name" value="GAF"/>
</dbReference>
<keyword evidence="11" id="KW-1185">Reference proteome</keyword>
<dbReference type="PROSITE" id="PS50112">
    <property type="entry name" value="PAS"/>
    <property type="match status" value="6"/>
</dbReference>
<dbReference type="Pfam" id="PF08447">
    <property type="entry name" value="PAS_3"/>
    <property type="match status" value="5"/>
</dbReference>
<dbReference type="InterPro" id="IPR013656">
    <property type="entry name" value="PAS_4"/>
</dbReference>
<dbReference type="InterPro" id="IPR035965">
    <property type="entry name" value="PAS-like_dom_sf"/>
</dbReference>
<sequence length="2315" mass="269430">MSKAVQFSFLVIIVTSALILVYAILKKSFSKNRTIYLNNLEDLSTHYYRYLLYFWGVGIFIPFSEFYVELFAIRAESELSINIFVGLCCLSIAFLSDYYAGLRKNLYRLFLLFFSIYNVIILYNIATNKELDYLNLTEFILVNMISYYVFYKLKYFYFYSITCLAVLIAFLLSNTISTKEFIIYFNGVFIAFIINFIIHHVDLNIKENLFFAYNYFNKGNQFIIGVNREGKVTFASKNIDDVFGLRSNDFIDKSWHLEVKSKLGFEENEDNSTIKVKLPDGSLKIIEWQEDTLNRDLVLKIGRDITEFKRSETQITLSNNRLNSLISNIGDLVFVINLDKVFTEYYQSENDEDLLMPPSFFLGKKINEIGFPDEALHTITNAIEETKKTNKKHYVEYYLPSEIGNIWFGVIVSPLCDDSGQIKEIICIARNITENKNDNLELKKTKDVLEQTSQVARMGGWEYDLIKQKIFSSKITKEIFEVSPDHQSSFEQVINYFEEGNYRNLLLQSLGRCINEGIPYDLELPIITAKGNRLWVRAKGASDFKNGVCTRVIGFVQDIDLQVKAKLALEKSEEKFRYISENISDVVVVFEGKKVTYVSPTHQQQFGYTTEEAIAIAENNIFDLFHPDYHEYLDNIYGEAIKNKTPKLTYVTRFLHKNGTYIWREDSVSLIYDEHGRNTIRLVTGRNIEERKKKELEESRRKDLILNQNKILIKLSKSRLYDGNFWNEGLFKITEAAAKGIDVGRVSFWLFEQNKIECKDLFLKESNTHSISESIFEKDYPKYFKGLRGEIAIIAPDASKHPYTKEFANEYLKSANIRSMLDLPISIGGELVGVICWENQHEIKHWTDGDVSFAKSIADFISLEIEAYKRFKAENELKRTKEVLEQTSQVAKVGAWEIDVENHKVFFSDINKITLETPPDFELNLESALTFFKEGKDRDLVFDSFTMCFKKGISFDIEVEIITYKGNKRWVRALGQSEYENGRSKRLYGTFQDINDQVQLVQIIKDKEQQYSSLLSNLSSVTFRCLNDSERTMIYISDVLEQLSGYPAEDFILNKKRSYLDLIFAEDRSFVEFKSKDKVGEYSIEYRIVNKLNEIVWVSEKGRGYYDEMENRIILNGIISNITERKHAELALVESYEELKNTQIQLISTQLEQEKFVSLVKYSGALIGMADLKGKVIFLNEKAKDILGFNNLLEDMSFRDFYLDQTKSLLDNTILPIVFEKGIWHGELELNNFNKKEKIITDSTIFIIRDPKNKMPVSMATIQIDITERKKAEAKLIENQKELLYKSELLAVVARSTEKLLISTNIEESLSEIFNLIGDTIGADRIYYFENDIAKFLTNQKAEWVREGIIPQIDNPELQNLPLDSFGFITEILLQNKVFKKIVSEIEDPEVFELLSSQGILSIILFPITIKDIFYGFIGFDDCTTEQIWSDDKINILFSLSTNVANAIERLNNEHIIRESESNFRQLNENLEDVFLLYDMAENRYIYVSPSCSKVFGFDQSYFYSPNTYAEDYLFEDEQWIRDQVFQQININNSSEIEYRIKTPDGNLKWIYMRYFGIRNEANELVRFSAICTDITERKKIQSEIKQLSTVAEKIINGVLIADNTGHVLWANQSFLDMMEIDMPNLLGKRPTELFNPKFKDPNIESEIIKGNNFNIELEIETFKKTKKWVEIVNTSIKDDEGNFVQQIEVIIDITERKKVESLLIESEERYRFIAENTSDGIFVIENTKIIYTSPSFQKMFGFSFEESYKQSEGDLLDYIHPEDVENFRKKMRYYTGLKYDNFSLQYRSIHKKGHFIWREDTITAFYDGDRVFRFICVVRDISERIKVEQELVEERRLLRAIIDNIPVNVYVKDNSFKKVLSNKTDVYFAGFQDEKRVLGKTDFELYNYETAQNSYEQDLQVIKTRESIIGLETPLVKKDGTETWLLVSKIPLLNEKEEVTGLIGVSVDITERRKSQQLLLESERKLSNILNSLDEVVWALSLPDSKLVLISNSFENVFGKSSEIWKRKFSLWKDVILLEDKWIGEQIENDLNEYGHAYGIFRIKDANGKIKWLENSVKIIQNEQNVPVMVIGTSTDITEKKNAEEALKIAQELTEEANRSKAELELRALQMQMNPHFVFNALNSIQSYIFNQDTITANLYLSKFSRLIRLFLDSSSSKFIPLSEEINLLTLYIELEKIRFDNKFDFEFLIDSSVNKNVEIPTMILQPFIENAINHGLRYKLQKGLLIIRFYKELNYLICTIEDNGVGRKNAERIQGKSNKGYKSQGLKITTERLITYNKINDANIEFSIRDANEQPNNPNDEVGTIIEIRFPEI</sequence>
<feature type="transmembrane region" description="Helical" evidence="7">
    <location>
        <begin position="7"/>
        <end position="25"/>
    </location>
</feature>
<feature type="domain" description="PAC" evidence="9">
    <location>
        <begin position="648"/>
        <end position="700"/>
    </location>
</feature>
<proteinExistence type="predicted"/>
<dbReference type="GO" id="GO:0000155">
    <property type="term" value="F:phosphorelay sensor kinase activity"/>
    <property type="evidence" value="ECO:0007669"/>
    <property type="project" value="InterPro"/>
</dbReference>
<organism evidence="10 11">
    <name type="scientific">Lacihabitans soyangensis</name>
    <dbReference type="NCBI Taxonomy" id="869394"/>
    <lineage>
        <taxon>Bacteria</taxon>
        <taxon>Pseudomonadati</taxon>
        <taxon>Bacteroidota</taxon>
        <taxon>Cytophagia</taxon>
        <taxon>Cytophagales</taxon>
        <taxon>Leadbetterellaceae</taxon>
        <taxon>Lacihabitans</taxon>
    </lineage>
</organism>
<comment type="catalytic activity">
    <reaction evidence="1">
        <text>ATP + protein L-histidine = ADP + protein N-phospho-L-histidine.</text>
        <dbReference type="EC" id="2.7.13.3"/>
    </reaction>
</comment>
<feature type="domain" description="PAS" evidence="8">
    <location>
        <begin position="1584"/>
        <end position="1638"/>
    </location>
</feature>
<comment type="caution">
    <text evidence="10">The sequence shown here is derived from an EMBL/GenBank/DDBJ whole genome shotgun (WGS) entry which is preliminary data.</text>
</comment>
<feature type="domain" description="PAC" evidence="9">
    <location>
        <begin position="2038"/>
        <end position="2090"/>
    </location>
</feature>
<dbReference type="Proteomes" id="UP001204144">
    <property type="component" value="Unassembled WGS sequence"/>
</dbReference>
<protein>
    <recommendedName>
        <fullName evidence="2">histidine kinase</fullName>
        <ecNumber evidence="2">2.7.13.3</ecNumber>
    </recommendedName>
</protein>
<evidence type="ECO:0000256" key="1">
    <source>
        <dbReference type="ARBA" id="ARBA00000085"/>
    </source>
</evidence>
<feature type="domain" description="PAC" evidence="9">
    <location>
        <begin position="393"/>
        <end position="444"/>
    </location>
</feature>
<accession>A0AAE3H1E4</accession>
<evidence type="ECO:0000313" key="10">
    <source>
        <dbReference type="EMBL" id="MCP9762241.1"/>
    </source>
</evidence>
<dbReference type="InterPro" id="IPR036890">
    <property type="entry name" value="HATPase_C_sf"/>
</dbReference>
<feature type="domain" description="PAC" evidence="9">
    <location>
        <begin position="1910"/>
        <end position="1962"/>
    </location>
</feature>
<dbReference type="SUPFAM" id="SSF55785">
    <property type="entry name" value="PYP-like sensor domain (PAS domain)"/>
    <property type="match status" value="11"/>
</dbReference>
<feature type="transmembrane region" description="Helical" evidence="7">
    <location>
        <begin position="47"/>
        <end position="67"/>
    </location>
</feature>
<dbReference type="SUPFAM" id="SSF55781">
    <property type="entry name" value="GAF domain-like"/>
    <property type="match status" value="2"/>
</dbReference>
<dbReference type="GO" id="GO:0016020">
    <property type="term" value="C:membrane"/>
    <property type="evidence" value="ECO:0007669"/>
    <property type="project" value="InterPro"/>
</dbReference>
<evidence type="ECO:0000313" key="11">
    <source>
        <dbReference type="Proteomes" id="UP001204144"/>
    </source>
</evidence>
<feature type="domain" description="PAS" evidence="8">
    <location>
        <begin position="572"/>
        <end position="644"/>
    </location>
</feature>
<dbReference type="NCBIfam" id="TIGR00229">
    <property type="entry name" value="sensory_box"/>
    <property type="match status" value="8"/>
</dbReference>
<feature type="domain" description="PAS" evidence="8">
    <location>
        <begin position="1460"/>
        <end position="1532"/>
    </location>
</feature>
<keyword evidence="7" id="KW-1133">Transmembrane helix</keyword>
<dbReference type="PANTHER" id="PTHR43304">
    <property type="entry name" value="PHYTOCHROME-LIKE PROTEIN CPH1"/>
    <property type="match status" value="1"/>
</dbReference>
<feature type="transmembrane region" description="Helical" evidence="7">
    <location>
        <begin position="79"/>
        <end position="100"/>
    </location>
</feature>
<dbReference type="PROSITE" id="PS50113">
    <property type="entry name" value="PAC"/>
    <property type="match status" value="9"/>
</dbReference>
<feature type="domain" description="PAC" evidence="9">
    <location>
        <begin position="1783"/>
        <end position="1834"/>
    </location>
</feature>
<feature type="domain" description="PAS" evidence="8">
    <location>
        <begin position="1152"/>
        <end position="1190"/>
    </location>
</feature>
<feature type="transmembrane region" description="Helical" evidence="7">
    <location>
        <begin position="106"/>
        <end position="126"/>
    </location>
</feature>